<feature type="region of interest" description="Disordered" evidence="1">
    <location>
        <begin position="1"/>
        <end position="43"/>
    </location>
</feature>
<dbReference type="OrthoDB" id="10250354at2759"/>
<dbReference type="SMART" id="SM00271">
    <property type="entry name" value="DnaJ"/>
    <property type="match status" value="1"/>
</dbReference>
<proteinExistence type="predicted"/>
<dbReference type="GO" id="GO:0005789">
    <property type="term" value="C:endoplasmic reticulum membrane"/>
    <property type="evidence" value="ECO:0007669"/>
    <property type="project" value="TreeGrafter"/>
</dbReference>
<dbReference type="CDD" id="cd06257">
    <property type="entry name" value="DnaJ"/>
    <property type="match status" value="1"/>
</dbReference>
<sequence>MSKRDSDRAFNRLFNSGLADATRTQEPPAQKAQEAEGQADEGLGAGDPVACILQAWRQKDYFGVLQLPSPGVDGLGEPVWACTPLDVDRAYRRVSLSVHPDKNSTPGARQAFEIVKKVKMMLKSEGDLEAILKKAAEVAGRERERREARAGVDERIALNASRASEQKRLRRAQGAQFQDEILRQVRAKQLKGRLKRGRAEASRGEGKWGEDGSQGEESGGSGEEVRVGQARGSAPGLGGGGRGGPPKRRKPRLIF</sequence>
<feature type="compositionally biased region" description="Basic and acidic residues" evidence="1">
    <location>
        <begin position="1"/>
        <end position="10"/>
    </location>
</feature>
<name>A0A8S1IWZ5_9CHLO</name>
<evidence type="ECO:0000313" key="3">
    <source>
        <dbReference type="EMBL" id="CAD7698241.1"/>
    </source>
</evidence>
<dbReference type="InterPro" id="IPR001623">
    <property type="entry name" value="DnaJ_domain"/>
</dbReference>
<dbReference type="GO" id="GO:0071218">
    <property type="term" value="P:cellular response to misfolded protein"/>
    <property type="evidence" value="ECO:0007669"/>
    <property type="project" value="TreeGrafter"/>
</dbReference>
<dbReference type="GO" id="GO:0030544">
    <property type="term" value="F:Hsp70 protein binding"/>
    <property type="evidence" value="ECO:0007669"/>
    <property type="project" value="TreeGrafter"/>
</dbReference>
<dbReference type="SUPFAM" id="SSF46565">
    <property type="entry name" value="Chaperone J-domain"/>
    <property type="match status" value="1"/>
</dbReference>
<dbReference type="Pfam" id="PF00226">
    <property type="entry name" value="DnaJ"/>
    <property type="match status" value="1"/>
</dbReference>
<gene>
    <name evidence="3" type="ORF">OSTQU699_LOCUS3602</name>
</gene>
<feature type="domain" description="J" evidence="2">
    <location>
        <begin position="60"/>
        <end position="140"/>
    </location>
</feature>
<feature type="compositionally biased region" description="Gly residues" evidence="1">
    <location>
        <begin position="235"/>
        <end position="244"/>
    </location>
</feature>
<dbReference type="EMBL" id="CAJHUC010000792">
    <property type="protein sequence ID" value="CAD7698241.1"/>
    <property type="molecule type" value="Genomic_DNA"/>
</dbReference>
<dbReference type="InterPro" id="IPR051100">
    <property type="entry name" value="DnaJ_subfamily_B/C"/>
</dbReference>
<protein>
    <recommendedName>
        <fullName evidence="2">J domain-containing protein</fullName>
    </recommendedName>
</protein>
<evidence type="ECO:0000256" key="1">
    <source>
        <dbReference type="SAM" id="MobiDB-lite"/>
    </source>
</evidence>
<dbReference type="PANTHER" id="PTHR43908:SF3">
    <property type="entry name" value="AT29763P-RELATED"/>
    <property type="match status" value="1"/>
</dbReference>
<evidence type="ECO:0000259" key="2">
    <source>
        <dbReference type="PROSITE" id="PS50076"/>
    </source>
</evidence>
<reference evidence="3" key="1">
    <citation type="submission" date="2020-12" db="EMBL/GenBank/DDBJ databases">
        <authorList>
            <person name="Iha C."/>
        </authorList>
    </citation>
    <scope>NUCLEOTIDE SEQUENCE</scope>
</reference>
<dbReference type="InterPro" id="IPR036869">
    <property type="entry name" value="J_dom_sf"/>
</dbReference>
<comment type="caution">
    <text evidence="3">The sequence shown here is derived from an EMBL/GenBank/DDBJ whole genome shotgun (WGS) entry which is preliminary data.</text>
</comment>
<feature type="region of interest" description="Disordered" evidence="1">
    <location>
        <begin position="189"/>
        <end position="255"/>
    </location>
</feature>
<dbReference type="PANTHER" id="PTHR43908">
    <property type="entry name" value="AT29763P-RELATED"/>
    <property type="match status" value="1"/>
</dbReference>
<evidence type="ECO:0000313" key="4">
    <source>
        <dbReference type="Proteomes" id="UP000708148"/>
    </source>
</evidence>
<accession>A0A8S1IWZ5</accession>
<organism evidence="3 4">
    <name type="scientific">Ostreobium quekettii</name>
    <dbReference type="NCBI Taxonomy" id="121088"/>
    <lineage>
        <taxon>Eukaryota</taxon>
        <taxon>Viridiplantae</taxon>
        <taxon>Chlorophyta</taxon>
        <taxon>core chlorophytes</taxon>
        <taxon>Ulvophyceae</taxon>
        <taxon>TCBD clade</taxon>
        <taxon>Bryopsidales</taxon>
        <taxon>Ostreobineae</taxon>
        <taxon>Ostreobiaceae</taxon>
        <taxon>Ostreobium</taxon>
    </lineage>
</organism>
<keyword evidence="4" id="KW-1185">Reference proteome</keyword>
<feature type="compositionally biased region" description="Basic and acidic residues" evidence="1">
    <location>
        <begin position="197"/>
        <end position="210"/>
    </location>
</feature>
<feature type="compositionally biased region" description="Basic residues" evidence="1">
    <location>
        <begin position="245"/>
        <end position="255"/>
    </location>
</feature>
<dbReference type="Gene3D" id="1.10.287.110">
    <property type="entry name" value="DnaJ domain"/>
    <property type="match status" value="1"/>
</dbReference>
<dbReference type="PROSITE" id="PS50076">
    <property type="entry name" value="DNAJ_2"/>
    <property type="match status" value="1"/>
</dbReference>
<dbReference type="AlphaFoldDB" id="A0A8S1IWZ5"/>
<dbReference type="Proteomes" id="UP000708148">
    <property type="component" value="Unassembled WGS sequence"/>
</dbReference>